<evidence type="ECO:0000313" key="2">
    <source>
        <dbReference type="Proteomes" id="UP000315700"/>
    </source>
</evidence>
<name>A0A517SM60_9PLAN</name>
<proteinExistence type="predicted"/>
<protein>
    <submittedName>
        <fullName evidence="1">Uncharacterized protein</fullName>
    </submittedName>
</protein>
<dbReference type="Proteomes" id="UP000315700">
    <property type="component" value="Chromosome"/>
</dbReference>
<dbReference type="KEGG" id="ccos:Pan44_52830"/>
<gene>
    <name evidence="1" type="ORF">Pan44_52830</name>
</gene>
<reference evidence="1 2" key="1">
    <citation type="submission" date="2019-02" db="EMBL/GenBank/DDBJ databases">
        <title>Deep-cultivation of Planctomycetes and their phenomic and genomic characterization uncovers novel biology.</title>
        <authorList>
            <person name="Wiegand S."/>
            <person name="Jogler M."/>
            <person name="Boedeker C."/>
            <person name="Pinto D."/>
            <person name="Vollmers J."/>
            <person name="Rivas-Marin E."/>
            <person name="Kohn T."/>
            <person name="Peeters S.H."/>
            <person name="Heuer A."/>
            <person name="Rast P."/>
            <person name="Oberbeckmann S."/>
            <person name="Bunk B."/>
            <person name="Jeske O."/>
            <person name="Meyerdierks A."/>
            <person name="Storesund J.E."/>
            <person name="Kallscheuer N."/>
            <person name="Luecker S."/>
            <person name="Lage O.M."/>
            <person name="Pohl T."/>
            <person name="Merkel B.J."/>
            <person name="Hornburger P."/>
            <person name="Mueller R.-W."/>
            <person name="Bruemmer F."/>
            <person name="Labrenz M."/>
            <person name="Spormann A.M."/>
            <person name="Op den Camp H."/>
            <person name="Overmann J."/>
            <person name="Amann R."/>
            <person name="Jetten M.S.M."/>
            <person name="Mascher T."/>
            <person name="Medema M.H."/>
            <person name="Devos D.P."/>
            <person name="Kaster A.-K."/>
            <person name="Ovreas L."/>
            <person name="Rohde M."/>
            <person name="Galperin M.Y."/>
            <person name="Jogler C."/>
        </authorList>
    </citation>
    <scope>NUCLEOTIDE SEQUENCE [LARGE SCALE GENOMIC DNA]</scope>
    <source>
        <strain evidence="1 2">Pan44</strain>
    </source>
</reference>
<accession>A0A517SM60</accession>
<keyword evidence="2" id="KW-1185">Reference proteome</keyword>
<organism evidence="1 2">
    <name type="scientific">Caulifigura coniformis</name>
    <dbReference type="NCBI Taxonomy" id="2527983"/>
    <lineage>
        <taxon>Bacteria</taxon>
        <taxon>Pseudomonadati</taxon>
        <taxon>Planctomycetota</taxon>
        <taxon>Planctomycetia</taxon>
        <taxon>Planctomycetales</taxon>
        <taxon>Planctomycetaceae</taxon>
        <taxon>Caulifigura</taxon>
    </lineage>
</organism>
<sequence>MVILKIDDETFETWNRQARARGLTVEEWLKATTAPVRIGQDQSIDPAMVRLKKFDVLTRTMSRMKIGSGGALDDSRETIYSDRGL</sequence>
<evidence type="ECO:0000313" key="1">
    <source>
        <dbReference type="EMBL" id="QDT57216.1"/>
    </source>
</evidence>
<dbReference type="RefSeq" id="WP_145034588.1">
    <property type="nucleotide sequence ID" value="NZ_CP036271.1"/>
</dbReference>
<dbReference type="AlphaFoldDB" id="A0A517SM60"/>
<dbReference type="EMBL" id="CP036271">
    <property type="protein sequence ID" value="QDT57216.1"/>
    <property type="molecule type" value="Genomic_DNA"/>
</dbReference>
<dbReference type="InParanoid" id="A0A517SM60"/>